<keyword evidence="2" id="KW-1185">Reference proteome</keyword>
<dbReference type="Gene3D" id="3.40.190.10">
    <property type="entry name" value="Periplasmic binding protein-like II"/>
    <property type="match status" value="2"/>
</dbReference>
<dbReference type="CDD" id="cd13520">
    <property type="entry name" value="PBP2_TAXI_TRAP"/>
    <property type="match status" value="1"/>
</dbReference>
<name>A0A3M8HFC9_9BACI</name>
<dbReference type="EMBL" id="RHLQ01000003">
    <property type="protein sequence ID" value="RND01176.1"/>
    <property type="molecule type" value="Genomic_DNA"/>
</dbReference>
<dbReference type="InterPro" id="IPR011852">
    <property type="entry name" value="TRAP_TAXI"/>
</dbReference>
<sequence>MGMKRNLFVTVLLCLGLLMGCQSNVERYGEPLIFTTGTTTGVFYSLGAGLSTLWTKEMEQLVASQASNGSVENLNLMSKGEANLAFTTVNIAYDAYNGEGSFKGKQYDGVRILANLYPNVSHIVVVDDEDIQSIEDLKGKSFVFGAAGSSTELESKLVLEAHGVSIDDVNANYVGFTEATDLIRNGQVDGVNIYSGVPAAATTELISTIDSKVLSFSPDAIDQLVKDYPWNFEYVIEANTYDKQPEPITTVGQYSTIVIDESVSEDAAYRLTKLLWENVDELKKSYSIANQFDPQKAIEGTAGVPLHPGAEKYYKEIGILE</sequence>
<evidence type="ECO:0000313" key="2">
    <source>
        <dbReference type="Proteomes" id="UP000279909"/>
    </source>
</evidence>
<proteinExistence type="predicted"/>
<evidence type="ECO:0000313" key="1">
    <source>
        <dbReference type="EMBL" id="RND01176.1"/>
    </source>
</evidence>
<accession>A0A3M8HFC9</accession>
<gene>
    <name evidence="1" type="ORF">EC501_02700</name>
</gene>
<dbReference type="SUPFAM" id="SSF53850">
    <property type="entry name" value="Periplasmic binding protein-like II"/>
    <property type="match status" value="1"/>
</dbReference>
<dbReference type="AlphaFoldDB" id="A0A3M8HFC9"/>
<dbReference type="PANTHER" id="PTHR42941">
    <property type="entry name" value="SLL1037 PROTEIN"/>
    <property type="match status" value="1"/>
</dbReference>
<dbReference type="NCBIfam" id="TIGR02122">
    <property type="entry name" value="TRAP_TAXI"/>
    <property type="match status" value="1"/>
</dbReference>
<reference evidence="1 2" key="1">
    <citation type="journal article" date="2014" name="Int. J. Syst. Evol. Microbiol.">
        <title>Lysinibacillus halotolerans sp. nov., isolated from saline-alkaline soil.</title>
        <authorList>
            <person name="Kong D."/>
            <person name="Wang Y."/>
            <person name="Zhao B."/>
            <person name="Li Y."/>
            <person name="Song J."/>
            <person name="Zhai Y."/>
            <person name="Zhang C."/>
            <person name="Wang H."/>
            <person name="Chen X."/>
            <person name="Zhao B."/>
            <person name="Ruan Z."/>
        </authorList>
    </citation>
    <scope>NUCLEOTIDE SEQUENCE [LARGE SCALE GENOMIC DNA]</scope>
    <source>
        <strain evidence="1 2">MCCC 1A12703</strain>
    </source>
</reference>
<dbReference type="Proteomes" id="UP000279909">
    <property type="component" value="Unassembled WGS sequence"/>
</dbReference>
<dbReference type="Pfam" id="PF16868">
    <property type="entry name" value="NMT1_3"/>
    <property type="match status" value="1"/>
</dbReference>
<protein>
    <submittedName>
        <fullName evidence="1">TAXI family TRAP transporter solute-binding subunit</fullName>
    </submittedName>
</protein>
<dbReference type="PANTHER" id="PTHR42941:SF1">
    <property type="entry name" value="SLL1037 PROTEIN"/>
    <property type="match status" value="1"/>
</dbReference>
<comment type="caution">
    <text evidence="1">The sequence shown here is derived from an EMBL/GenBank/DDBJ whole genome shotgun (WGS) entry which is preliminary data.</text>
</comment>
<organism evidence="1 2">
    <name type="scientific">Lysinibacillus halotolerans</name>
    <dbReference type="NCBI Taxonomy" id="1368476"/>
    <lineage>
        <taxon>Bacteria</taxon>
        <taxon>Bacillati</taxon>
        <taxon>Bacillota</taxon>
        <taxon>Bacilli</taxon>
        <taxon>Bacillales</taxon>
        <taxon>Bacillaceae</taxon>
        <taxon>Lysinibacillus</taxon>
    </lineage>
</organism>
<dbReference type="PROSITE" id="PS51257">
    <property type="entry name" value="PROKAR_LIPOPROTEIN"/>
    <property type="match status" value="1"/>
</dbReference>